<evidence type="ECO:0000256" key="5">
    <source>
        <dbReference type="ARBA" id="ARBA00022741"/>
    </source>
</evidence>
<dbReference type="Proteomes" id="UP000431684">
    <property type="component" value="Unassembled WGS sequence"/>
</dbReference>
<evidence type="ECO:0000259" key="9">
    <source>
        <dbReference type="PROSITE" id="PS50109"/>
    </source>
</evidence>
<accession>A0A6I3XDP9</accession>
<proteinExistence type="predicted"/>
<evidence type="ECO:0000256" key="2">
    <source>
        <dbReference type="ARBA" id="ARBA00012438"/>
    </source>
</evidence>
<organism evidence="10 11">
    <name type="scientific">Pseudoduganella dura</name>
    <dbReference type="NCBI Taxonomy" id="321982"/>
    <lineage>
        <taxon>Bacteria</taxon>
        <taxon>Pseudomonadati</taxon>
        <taxon>Pseudomonadota</taxon>
        <taxon>Betaproteobacteria</taxon>
        <taxon>Burkholderiales</taxon>
        <taxon>Oxalobacteraceae</taxon>
        <taxon>Telluria group</taxon>
        <taxon>Pseudoduganella</taxon>
    </lineage>
</organism>
<keyword evidence="3" id="KW-0597">Phosphoprotein</keyword>
<dbReference type="InterPro" id="IPR036890">
    <property type="entry name" value="HATPase_C_sf"/>
</dbReference>
<dbReference type="EMBL" id="WNWM01000002">
    <property type="protein sequence ID" value="MUI11691.1"/>
    <property type="molecule type" value="Genomic_DNA"/>
</dbReference>
<evidence type="ECO:0000256" key="8">
    <source>
        <dbReference type="ARBA" id="ARBA00023012"/>
    </source>
</evidence>
<dbReference type="GO" id="GO:0000155">
    <property type="term" value="F:phosphorelay sensor kinase activity"/>
    <property type="evidence" value="ECO:0007669"/>
    <property type="project" value="InterPro"/>
</dbReference>
<evidence type="ECO:0000256" key="1">
    <source>
        <dbReference type="ARBA" id="ARBA00000085"/>
    </source>
</evidence>
<comment type="catalytic activity">
    <reaction evidence="1">
        <text>ATP + protein L-histidine = ADP + protein N-phospho-L-histidine.</text>
        <dbReference type="EC" id="2.7.13.3"/>
    </reaction>
</comment>
<keyword evidence="4" id="KW-0808">Transferase</keyword>
<evidence type="ECO:0000256" key="7">
    <source>
        <dbReference type="ARBA" id="ARBA00022840"/>
    </source>
</evidence>
<dbReference type="OrthoDB" id="8556618at2"/>
<dbReference type="InterPro" id="IPR003594">
    <property type="entry name" value="HATPase_dom"/>
</dbReference>
<dbReference type="InterPro" id="IPR036097">
    <property type="entry name" value="HisK_dim/P_sf"/>
</dbReference>
<dbReference type="EC" id="2.7.13.3" evidence="2"/>
<protein>
    <recommendedName>
        <fullName evidence="2">histidine kinase</fullName>
        <ecNumber evidence="2">2.7.13.3</ecNumber>
    </recommendedName>
</protein>
<dbReference type="SMART" id="SM00388">
    <property type="entry name" value="HisKA"/>
    <property type="match status" value="1"/>
</dbReference>
<reference evidence="10 11" key="1">
    <citation type="submission" date="2019-11" db="EMBL/GenBank/DDBJ databases">
        <title>Draft Genome Sequences of Six Type Strains of the Genus Massilia.</title>
        <authorList>
            <person name="Miess H."/>
            <person name="Frediansyah A."/>
            <person name="Goeker M."/>
            <person name="Gross H."/>
        </authorList>
    </citation>
    <scope>NUCLEOTIDE SEQUENCE [LARGE SCALE GENOMIC DNA]</scope>
    <source>
        <strain evidence="10 11">DSM 17513</strain>
    </source>
</reference>
<dbReference type="GO" id="GO:0005524">
    <property type="term" value="F:ATP binding"/>
    <property type="evidence" value="ECO:0007669"/>
    <property type="project" value="UniProtKB-KW"/>
</dbReference>
<evidence type="ECO:0000256" key="6">
    <source>
        <dbReference type="ARBA" id="ARBA00022777"/>
    </source>
</evidence>
<feature type="domain" description="Histidine kinase" evidence="9">
    <location>
        <begin position="139"/>
        <end position="352"/>
    </location>
</feature>
<dbReference type="PROSITE" id="PS50109">
    <property type="entry name" value="HIS_KIN"/>
    <property type="match status" value="1"/>
</dbReference>
<keyword evidence="6 10" id="KW-0418">Kinase</keyword>
<evidence type="ECO:0000256" key="3">
    <source>
        <dbReference type="ARBA" id="ARBA00022553"/>
    </source>
</evidence>
<dbReference type="GO" id="GO:0000156">
    <property type="term" value="F:phosphorelay response regulator activity"/>
    <property type="evidence" value="ECO:0007669"/>
    <property type="project" value="TreeGrafter"/>
</dbReference>
<dbReference type="InterPro" id="IPR004358">
    <property type="entry name" value="Sig_transdc_His_kin-like_C"/>
</dbReference>
<dbReference type="InterPro" id="IPR050351">
    <property type="entry name" value="BphY/WalK/GraS-like"/>
</dbReference>
<evidence type="ECO:0000313" key="10">
    <source>
        <dbReference type="EMBL" id="MUI11691.1"/>
    </source>
</evidence>
<dbReference type="Pfam" id="PF02518">
    <property type="entry name" value="HATPase_c"/>
    <property type="match status" value="1"/>
</dbReference>
<dbReference type="GO" id="GO:0007234">
    <property type="term" value="P:osmosensory signaling via phosphorelay pathway"/>
    <property type="evidence" value="ECO:0007669"/>
    <property type="project" value="TreeGrafter"/>
</dbReference>
<dbReference type="PANTHER" id="PTHR42878">
    <property type="entry name" value="TWO-COMPONENT HISTIDINE KINASE"/>
    <property type="match status" value="1"/>
</dbReference>
<dbReference type="SUPFAM" id="SSF47384">
    <property type="entry name" value="Homodimeric domain of signal transducing histidine kinase"/>
    <property type="match status" value="1"/>
</dbReference>
<dbReference type="SMART" id="SM00387">
    <property type="entry name" value="HATPase_c"/>
    <property type="match status" value="1"/>
</dbReference>
<dbReference type="InterPro" id="IPR003661">
    <property type="entry name" value="HisK_dim/P_dom"/>
</dbReference>
<sequence>MLELREAVLAEWETRVRACLDKAKELSHPILIDTLPAFYDNIAQALTADYPRVDAGDGTTVAIEHGGERARITAYDHESLIREYQLFRWAIYDVLYREGVQLSRSELLTLEASIDNGIQAAVSGFVMAHTALRERFAAALTHDLRGPLGTVSAALELILMVNDPARIKTLAAKALDNVHRMDAMIHELLDTMAFHSGEQLALQLAQFDIREVILDIQVNSAGAGRPQVDFGDRAPIVGWWDRSALRRAIENLVSNAVKYGRAGCPITIQADEIHGRLQLSVHNEGNPIPPEEQESIFQMYRRSEKARHTRTNGWGIGLPYVRAVAESHAGSISVDSHAERGTTFTIDTPLDCRAYSGAPTVV</sequence>
<dbReference type="PRINTS" id="PR00344">
    <property type="entry name" value="BCTRLSENSOR"/>
</dbReference>
<dbReference type="PANTHER" id="PTHR42878:SF7">
    <property type="entry name" value="SENSOR HISTIDINE KINASE GLRK"/>
    <property type="match status" value="1"/>
</dbReference>
<dbReference type="Gene3D" id="1.10.287.130">
    <property type="match status" value="1"/>
</dbReference>
<dbReference type="CDD" id="cd00082">
    <property type="entry name" value="HisKA"/>
    <property type="match status" value="1"/>
</dbReference>
<dbReference type="Gene3D" id="3.30.565.10">
    <property type="entry name" value="Histidine kinase-like ATPase, C-terminal domain"/>
    <property type="match status" value="1"/>
</dbReference>
<dbReference type="AlphaFoldDB" id="A0A6I3XDP9"/>
<comment type="caution">
    <text evidence="10">The sequence shown here is derived from an EMBL/GenBank/DDBJ whole genome shotgun (WGS) entry which is preliminary data.</text>
</comment>
<dbReference type="InterPro" id="IPR005467">
    <property type="entry name" value="His_kinase_dom"/>
</dbReference>
<keyword evidence="8" id="KW-0902">Two-component regulatory system</keyword>
<gene>
    <name evidence="10" type="ORF">GJV26_04215</name>
</gene>
<dbReference type="SUPFAM" id="SSF55874">
    <property type="entry name" value="ATPase domain of HSP90 chaperone/DNA topoisomerase II/histidine kinase"/>
    <property type="match status" value="1"/>
</dbReference>
<evidence type="ECO:0000256" key="4">
    <source>
        <dbReference type="ARBA" id="ARBA00022679"/>
    </source>
</evidence>
<dbReference type="GO" id="GO:0030295">
    <property type="term" value="F:protein kinase activator activity"/>
    <property type="evidence" value="ECO:0007669"/>
    <property type="project" value="TreeGrafter"/>
</dbReference>
<dbReference type="Pfam" id="PF00512">
    <property type="entry name" value="HisKA"/>
    <property type="match status" value="1"/>
</dbReference>
<name>A0A6I3XDP9_9BURK</name>
<keyword evidence="5" id="KW-0547">Nucleotide-binding</keyword>
<keyword evidence="11" id="KW-1185">Reference proteome</keyword>
<evidence type="ECO:0000313" key="11">
    <source>
        <dbReference type="Proteomes" id="UP000431684"/>
    </source>
</evidence>
<keyword evidence="7" id="KW-0067">ATP-binding</keyword>